<evidence type="ECO:0000313" key="1">
    <source>
        <dbReference type="EMBL" id="KIY52356.1"/>
    </source>
</evidence>
<sequence length="135" mass="15053">MAKTLEPNYIYKLVPHTSPPPEPPLPECLPLSELDRTSGFIHLSTASQVRGTLERFFTDDPCVYVLKIPYGAVKADIRWENPERSVCGDRPGEGTFPHLYNGGKLGSAHVESVAKWENKGGWDQALENAQAWLTF</sequence>
<accession>A0A0D7AM34</accession>
<evidence type="ECO:0000313" key="2">
    <source>
        <dbReference type="Proteomes" id="UP000054144"/>
    </source>
</evidence>
<dbReference type="AlphaFoldDB" id="A0A0D7AM34"/>
<gene>
    <name evidence="1" type="ORF">FISHEDRAFT_35610</name>
</gene>
<dbReference type="PANTHER" id="PTHR34129">
    <property type="entry name" value="BLR1139 PROTEIN"/>
    <property type="match status" value="1"/>
</dbReference>
<protein>
    <recommendedName>
        <fullName evidence="3">DUF952-domain-containing protein</fullName>
    </recommendedName>
</protein>
<proteinExistence type="predicted"/>
<evidence type="ECO:0008006" key="3">
    <source>
        <dbReference type="Google" id="ProtNLM"/>
    </source>
</evidence>
<dbReference type="OrthoDB" id="3335358at2759"/>
<dbReference type="EMBL" id="KN881644">
    <property type="protein sequence ID" value="KIY52356.1"/>
    <property type="molecule type" value="Genomic_DNA"/>
</dbReference>
<dbReference type="Pfam" id="PF06108">
    <property type="entry name" value="DUF952"/>
    <property type="match status" value="1"/>
</dbReference>
<organism evidence="1 2">
    <name type="scientific">Fistulina hepatica ATCC 64428</name>
    <dbReference type="NCBI Taxonomy" id="1128425"/>
    <lineage>
        <taxon>Eukaryota</taxon>
        <taxon>Fungi</taxon>
        <taxon>Dikarya</taxon>
        <taxon>Basidiomycota</taxon>
        <taxon>Agaricomycotina</taxon>
        <taxon>Agaricomycetes</taxon>
        <taxon>Agaricomycetidae</taxon>
        <taxon>Agaricales</taxon>
        <taxon>Fistulinaceae</taxon>
        <taxon>Fistulina</taxon>
    </lineage>
</organism>
<dbReference type="InterPro" id="IPR009297">
    <property type="entry name" value="DUF952"/>
</dbReference>
<dbReference type="SUPFAM" id="SSF56399">
    <property type="entry name" value="ADP-ribosylation"/>
    <property type="match status" value="1"/>
</dbReference>
<dbReference type="PANTHER" id="PTHR34129:SF1">
    <property type="entry name" value="DUF952 DOMAIN-CONTAINING PROTEIN"/>
    <property type="match status" value="1"/>
</dbReference>
<keyword evidence="2" id="KW-1185">Reference proteome</keyword>
<reference evidence="1 2" key="1">
    <citation type="journal article" date="2015" name="Fungal Genet. Biol.">
        <title>Evolution of novel wood decay mechanisms in Agaricales revealed by the genome sequences of Fistulina hepatica and Cylindrobasidium torrendii.</title>
        <authorList>
            <person name="Floudas D."/>
            <person name="Held B.W."/>
            <person name="Riley R."/>
            <person name="Nagy L.G."/>
            <person name="Koehler G."/>
            <person name="Ransdell A.S."/>
            <person name="Younus H."/>
            <person name="Chow J."/>
            <person name="Chiniquy J."/>
            <person name="Lipzen A."/>
            <person name="Tritt A."/>
            <person name="Sun H."/>
            <person name="Haridas S."/>
            <person name="LaButti K."/>
            <person name="Ohm R.A."/>
            <person name="Kues U."/>
            <person name="Blanchette R.A."/>
            <person name="Grigoriev I.V."/>
            <person name="Minto R.E."/>
            <person name="Hibbett D.S."/>
        </authorList>
    </citation>
    <scope>NUCLEOTIDE SEQUENCE [LARGE SCALE GENOMIC DNA]</scope>
    <source>
        <strain evidence="1 2">ATCC 64428</strain>
    </source>
</reference>
<dbReference type="Proteomes" id="UP000054144">
    <property type="component" value="Unassembled WGS sequence"/>
</dbReference>
<dbReference type="Gene3D" id="3.20.170.20">
    <property type="entry name" value="Protein of unknown function DUF952"/>
    <property type="match status" value="1"/>
</dbReference>
<name>A0A0D7AM34_9AGAR</name>